<sequence length="61" mass="6687">MSEEKKTMEVEGVTVEDAIKKASEVLGVSRDCFIVKVVCEEKKGLFGMEGAKLAKIKVVLK</sequence>
<name>A0A3B0THK1_9ZZZZ</name>
<dbReference type="Gene3D" id="3.30.30.80">
    <property type="entry name" value="probable RNA-binding protein from clostridium symbiosum atcc 14940"/>
    <property type="match status" value="1"/>
</dbReference>
<gene>
    <name evidence="2" type="ORF">MNBD_BACTEROID05-367</name>
</gene>
<protein>
    <recommendedName>
        <fullName evidence="1">RNA-binding protein KhpB N-terminal domain-containing protein</fullName>
    </recommendedName>
</protein>
<feature type="domain" description="RNA-binding protein KhpB N-terminal" evidence="1">
    <location>
        <begin position="9"/>
        <end position="61"/>
    </location>
</feature>
<dbReference type="SMART" id="SM01245">
    <property type="entry name" value="Jag_N"/>
    <property type="match status" value="1"/>
</dbReference>
<dbReference type="InterPro" id="IPR038247">
    <property type="entry name" value="Jag_N_dom_sf"/>
</dbReference>
<evidence type="ECO:0000313" key="2">
    <source>
        <dbReference type="EMBL" id="VAW12767.1"/>
    </source>
</evidence>
<dbReference type="EMBL" id="UOEN01000125">
    <property type="protein sequence ID" value="VAW12767.1"/>
    <property type="molecule type" value="Genomic_DNA"/>
</dbReference>
<accession>A0A3B0THK1</accession>
<reference evidence="2" key="1">
    <citation type="submission" date="2018-06" db="EMBL/GenBank/DDBJ databases">
        <authorList>
            <person name="Zhirakovskaya E."/>
        </authorList>
    </citation>
    <scope>NUCLEOTIDE SEQUENCE</scope>
</reference>
<evidence type="ECO:0000259" key="1">
    <source>
        <dbReference type="SMART" id="SM01245"/>
    </source>
</evidence>
<dbReference type="InterPro" id="IPR032782">
    <property type="entry name" value="KhpB_N"/>
</dbReference>
<dbReference type="Pfam" id="PF14804">
    <property type="entry name" value="Jag_N"/>
    <property type="match status" value="1"/>
</dbReference>
<proteinExistence type="predicted"/>
<organism evidence="2">
    <name type="scientific">hydrothermal vent metagenome</name>
    <dbReference type="NCBI Taxonomy" id="652676"/>
    <lineage>
        <taxon>unclassified sequences</taxon>
        <taxon>metagenomes</taxon>
        <taxon>ecological metagenomes</taxon>
    </lineage>
</organism>
<dbReference type="AlphaFoldDB" id="A0A3B0THK1"/>